<dbReference type="AlphaFoldDB" id="A0A812W8A0"/>
<dbReference type="InterPro" id="IPR005069">
    <property type="entry name" value="Nucl-diP-sugar_transferase"/>
</dbReference>
<proteinExistence type="predicted"/>
<organism evidence="2 3">
    <name type="scientific">Symbiodinium pilosum</name>
    <name type="common">Dinoflagellate</name>
    <dbReference type="NCBI Taxonomy" id="2952"/>
    <lineage>
        <taxon>Eukaryota</taxon>
        <taxon>Sar</taxon>
        <taxon>Alveolata</taxon>
        <taxon>Dinophyceae</taxon>
        <taxon>Suessiales</taxon>
        <taxon>Symbiodiniaceae</taxon>
        <taxon>Symbiodinium</taxon>
    </lineage>
</organism>
<dbReference type="OrthoDB" id="540503at2759"/>
<dbReference type="EMBL" id="CAJNIZ010043839">
    <property type="protein sequence ID" value="CAE7670536.1"/>
    <property type="molecule type" value="Genomic_DNA"/>
</dbReference>
<name>A0A812W8A0_SYMPI</name>
<reference evidence="2" key="1">
    <citation type="submission" date="2021-02" db="EMBL/GenBank/DDBJ databases">
        <authorList>
            <person name="Dougan E. K."/>
            <person name="Rhodes N."/>
            <person name="Thang M."/>
            <person name="Chan C."/>
        </authorList>
    </citation>
    <scope>NUCLEOTIDE SEQUENCE</scope>
</reference>
<evidence type="ECO:0000313" key="3">
    <source>
        <dbReference type="Proteomes" id="UP000649617"/>
    </source>
</evidence>
<keyword evidence="3" id="KW-1185">Reference proteome</keyword>
<sequence length="389" mass="44328">MNKGAWYFGGDRKYMRQYGDWNLRNDELSPVVSPRNIFLSAEWMEEASRKVDLLLRMDHARYVETLQADMQRREEHWGPSRPILRSLVDAAQAVAAASELRSVERKLAYVVLLYGGAWAYLLARLVRHLSQLRVVHPLLVIAIGEDAANACREQASAETSVADVQVICWIPDTMSQVHRFTCIHGLLHLGIDVLYTDMDTFWLRDPTRRILSSASDWDTLFARHGDADCINIGVFYLRASAKTALWMSQFMAWYHDHVFEIDQRGLHIFSGLPTGEMEVSYYPKDLVQLRGSVLNDTNEVVIGRVGWQGTLSRMLIFHWCHEPIELKEGELNAAFDASESLAAHNLPVSLALSVVSGAVSETRWASVLHLRRIFDAYETKVPINRTPCW</sequence>
<dbReference type="Pfam" id="PF03407">
    <property type="entry name" value="Nucleotid_trans"/>
    <property type="match status" value="1"/>
</dbReference>
<accession>A0A812W8A0</accession>
<gene>
    <name evidence="2" type="ORF">SPIL2461_LOCUS18479</name>
</gene>
<comment type="caution">
    <text evidence="2">The sequence shown here is derived from an EMBL/GenBank/DDBJ whole genome shotgun (WGS) entry which is preliminary data.</text>
</comment>
<dbReference type="Proteomes" id="UP000649617">
    <property type="component" value="Unassembled WGS sequence"/>
</dbReference>
<evidence type="ECO:0000313" key="2">
    <source>
        <dbReference type="EMBL" id="CAE7670536.1"/>
    </source>
</evidence>
<evidence type="ECO:0000259" key="1">
    <source>
        <dbReference type="Pfam" id="PF03407"/>
    </source>
</evidence>
<feature type="domain" description="Nucleotide-diphospho-sugar transferase" evidence="1">
    <location>
        <begin position="178"/>
        <end position="265"/>
    </location>
</feature>
<protein>
    <recommendedName>
        <fullName evidence="1">Nucleotide-diphospho-sugar transferase domain-containing protein</fullName>
    </recommendedName>
</protein>